<comment type="caution">
    <text evidence="1">The sequence shown here is derived from an EMBL/GenBank/DDBJ whole genome shotgun (WGS) entry which is preliminary data.</text>
</comment>
<sequence length="378" mass="43379">MEFRILTESSDWQGIIGEIWRFKGAPNDRNNPILPSYWQFLQIRLPELPETPIPKLATLSWFLREEQKRDWVDHRLVSIDPTLHVFSPTTEQVVFFWHGRNPSQGVIHPDFGEPGGSPWYDERPRLPRLRVEPSVVSNPSPGHLMPRPAFSPALTSAPGQVRKPKALSIILPYHNDPSHLFVPLQPFPDTRHTQTKTFQFPSRYYPLRFSQSNPNHEPILTNDTNEAWPASELEGLWLGSYGPHGTEVLYLHSPEECRINAWKVTGDVNVPRGVITWRFHSRYQTGPECIPPAAGLDSLPESCRIFKGSAHVCGTGFIPALESWIDCIVVVFDRDDIKVYWESLRHTSRYRRYKGRDISLETVPNESDSGIRVPPVWD</sequence>
<dbReference type="EMBL" id="JANAWD010000490">
    <property type="protein sequence ID" value="KAJ3478706.1"/>
    <property type="molecule type" value="Genomic_DNA"/>
</dbReference>
<evidence type="ECO:0000313" key="1">
    <source>
        <dbReference type="EMBL" id="KAJ3478706.1"/>
    </source>
</evidence>
<dbReference type="AlphaFoldDB" id="A0AAD5YF55"/>
<protein>
    <submittedName>
        <fullName evidence="1">Uncharacterized protein</fullName>
    </submittedName>
</protein>
<keyword evidence="2" id="KW-1185">Reference proteome</keyword>
<dbReference type="Pfam" id="PF12014">
    <property type="entry name" value="Cyclin_D1_bind"/>
    <property type="match status" value="1"/>
</dbReference>
<dbReference type="Proteomes" id="UP001212997">
    <property type="component" value="Unassembled WGS sequence"/>
</dbReference>
<name>A0AAD5YF55_9APHY</name>
<proteinExistence type="predicted"/>
<accession>A0AAD5YF55</accession>
<organism evidence="1 2">
    <name type="scientific">Meripilus lineatus</name>
    <dbReference type="NCBI Taxonomy" id="2056292"/>
    <lineage>
        <taxon>Eukaryota</taxon>
        <taxon>Fungi</taxon>
        <taxon>Dikarya</taxon>
        <taxon>Basidiomycota</taxon>
        <taxon>Agaricomycotina</taxon>
        <taxon>Agaricomycetes</taxon>
        <taxon>Polyporales</taxon>
        <taxon>Meripilaceae</taxon>
        <taxon>Meripilus</taxon>
    </lineage>
</organism>
<reference evidence="1" key="1">
    <citation type="submission" date="2022-07" db="EMBL/GenBank/DDBJ databases">
        <title>Genome Sequence of Physisporinus lineatus.</title>
        <authorList>
            <person name="Buettner E."/>
        </authorList>
    </citation>
    <scope>NUCLEOTIDE SEQUENCE</scope>
    <source>
        <strain evidence="1">VT162</strain>
    </source>
</reference>
<gene>
    <name evidence="1" type="ORF">NLI96_g9568</name>
</gene>
<evidence type="ECO:0000313" key="2">
    <source>
        <dbReference type="Proteomes" id="UP001212997"/>
    </source>
</evidence>